<sequence>MSGVSEALLAQWQAAVGREIIEEEVLDPLALRRFGRAVGRQDENDRVPLPHWAFFLPCPHDDEIGPDGHPRRGGFLPDVTLPRRMFAASEIEFHGELELGTRARQTSRVAELTHKSGRSGDLVFAKVEKLIEQGGNLRVREVQTYVYREDGAPSPMPEPAAEAPDGEEWKPDEVNLFRFSAATYNGHRIHYDKPYTTGVEGYPALVIHGPFTAAKLAALAMEDGPLASFSFRAMAPLFLGQPVYLRKADEGLVEAVRCDGVTAMQAKAAHD</sequence>
<name>A0ABX8ZY83_9SPHN</name>
<dbReference type="InterPro" id="IPR052741">
    <property type="entry name" value="Mitochondrial_HTD2"/>
</dbReference>
<organism evidence="1 2">
    <name type="scientific">Qipengyuania xiapuensis</name>
    <dbReference type="NCBI Taxonomy" id="2867236"/>
    <lineage>
        <taxon>Bacteria</taxon>
        <taxon>Pseudomonadati</taxon>
        <taxon>Pseudomonadota</taxon>
        <taxon>Alphaproteobacteria</taxon>
        <taxon>Sphingomonadales</taxon>
        <taxon>Erythrobacteraceae</taxon>
        <taxon>Qipengyuania</taxon>
    </lineage>
</organism>
<keyword evidence="2" id="KW-1185">Reference proteome</keyword>
<evidence type="ECO:0000313" key="2">
    <source>
        <dbReference type="Proteomes" id="UP000824300"/>
    </source>
</evidence>
<dbReference type="Gene3D" id="3.10.129.10">
    <property type="entry name" value="Hotdog Thioesterase"/>
    <property type="match status" value="1"/>
</dbReference>
<dbReference type="EMBL" id="CP081296">
    <property type="protein sequence ID" value="QZD93049.1"/>
    <property type="molecule type" value="Genomic_DNA"/>
</dbReference>
<gene>
    <name evidence="1" type="ORF">K3162_03155</name>
</gene>
<evidence type="ECO:0000313" key="1">
    <source>
        <dbReference type="EMBL" id="QZD93049.1"/>
    </source>
</evidence>
<dbReference type="SUPFAM" id="SSF54637">
    <property type="entry name" value="Thioesterase/thiol ester dehydrase-isomerase"/>
    <property type="match status" value="2"/>
</dbReference>
<dbReference type="Proteomes" id="UP000824300">
    <property type="component" value="Chromosome"/>
</dbReference>
<proteinExistence type="predicted"/>
<protein>
    <recommendedName>
        <fullName evidence="3">N-terminal of MaoC-like dehydratase domain-containing protein</fullName>
    </recommendedName>
</protein>
<dbReference type="RefSeq" id="WP_221428738.1">
    <property type="nucleotide sequence ID" value="NZ_CP081296.1"/>
</dbReference>
<evidence type="ECO:0008006" key="3">
    <source>
        <dbReference type="Google" id="ProtNLM"/>
    </source>
</evidence>
<dbReference type="PANTHER" id="PTHR28152">
    <property type="entry name" value="HYDROXYACYL-THIOESTER DEHYDRATASE TYPE 2, MITOCHONDRIAL"/>
    <property type="match status" value="1"/>
</dbReference>
<dbReference type="PANTHER" id="PTHR28152:SF1">
    <property type="entry name" value="HYDROXYACYL-THIOESTER DEHYDRATASE TYPE 2, MITOCHONDRIAL"/>
    <property type="match status" value="1"/>
</dbReference>
<dbReference type="InterPro" id="IPR029069">
    <property type="entry name" value="HotDog_dom_sf"/>
</dbReference>
<accession>A0ABX8ZY83</accession>
<reference evidence="1 2" key="1">
    <citation type="submission" date="2021-08" db="EMBL/GenBank/DDBJ databases">
        <title>Comparative Genomics Analysis of the Genus Qipengyuania Reveals Extensive Genetic Diversity and Metabolic Versatility, Including the Description of Fifteen Novel Species.</title>
        <authorList>
            <person name="Liu Y."/>
        </authorList>
    </citation>
    <scope>NUCLEOTIDE SEQUENCE [LARGE SCALE GENOMIC DNA]</scope>
    <source>
        <strain evidence="1 2">1NDW3</strain>
    </source>
</reference>